<dbReference type="EMBL" id="JACHJO010000007">
    <property type="protein sequence ID" value="MBB6120637.1"/>
    <property type="molecule type" value="Genomic_DNA"/>
</dbReference>
<accession>A0A841IPI3</accession>
<evidence type="ECO:0000259" key="3">
    <source>
        <dbReference type="Pfam" id="PF16976"/>
    </source>
</evidence>
<evidence type="ECO:0000256" key="2">
    <source>
        <dbReference type="SAM" id="Phobius"/>
    </source>
</evidence>
<dbReference type="RefSeq" id="WP_184291887.1">
    <property type="nucleotide sequence ID" value="NZ_JACHJO010000007.1"/>
</dbReference>
<protein>
    <submittedName>
        <fullName evidence="4">Pilus assembly protein CpaB</fullName>
    </submittedName>
</protein>
<name>A0A841IPI3_9ACTN</name>
<feature type="transmembrane region" description="Helical" evidence="2">
    <location>
        <begin position="9"/>
        <end position="30"/>
    </location>
</feature>
<dbReference type="AlphaFoldDB" id="A0A841IPI3"/>
<dbReference type="InterPro" id="IPR017592">
    <property type="entry name" value="Pilus_assmbl_Flp-typ_CpaB"/>
</dbReference>
<evidence type="ECO:0000313" key="4">
    <source>
        <dbReference type="EMBL" id="MBB6120637.1"/>
    </source>
</evidence>
<feature type="region of interest" description="Disordered" evidence="1">
    <location>
        <begin position="234"/>
        <end position="258"/>
    </location>
</feature>
<feature type="domain" description="Flp pilus assembly protein RcpC/CpaB" evidence="3">
    <location>
        <begin position="114"/>
        <end position="213"/>
    </location>
</feature>
<proteinExistence type="predicted"/>
<dbReference type="NCBIfam" id="TIGR03177">
    <property type="entry name" value="pilus_cpaB"/>
    <property type="match status" value="1"/>
</dbReference>
<keyword evidence="5" id="KW-1185">Reference proteome</keyword>
<sequence>MNPRQRRGVLLMALAAIGAVAVFVSVFTYLRSQEEQLGASATVLRLTEDVEAYQPLGEESVERVQVPGRYFDPEVFVSDLSLIETPDDQQLVAATALKAGSYLQQGMVQPQPTLTSGEREVAIMVDAETGVAGKVRRGSFVDIYATFEARDHGQACAVRILTEVEVLGIGELRTQETTTGVSGVVPVTFRLEPQAALQLAYAEDFATKLRLALVSAEGGGSAGEAEFCSQDFEALTGTGGSGDEGSTAGDTRLAPHGG</sequence>
<dbReference type="InterPro" id="IPR031571">
    <property type="entry name" value="RcpC_dom"/>
</dbReference>
<dbReference type="Pfam" id="PF16976">
    <property type="entry name" value="RcpC"/>
    <property type="match status" value="1"/>
</dbReference>
<keyword evidence="2" id="KW-0472">Membrane</keyword>
<keyword evidence="2" id="KW-0812">Transmembrane</keyword>
<organism evidence="4 5">
    <name type="scientific">Nocardiopsis algeriensis</name>
    <dbReference type="NCBI Taxonomy" id="1478215"/>
    <lineage>
        <taxon>Bacteria</taxon>
        <taxon>Bacillati</taxon>
        <taxon>Actinomycetota</taxon>
        <taxon>Actinomycetes</taxon>
        <taxon>Streptosporangiales</taxon>
        <taxon>Nocardiopsidaceae</taxon>
        <taxon>Nocardiopsis</taxon>
    </lineage>
</organism>
<keyword evidence="2" id="KW-1133">Transmembrane helix</keyword>
<dbReference type="Proteomes" id="UP000536604">
    <property type="component" value="Unassembled WGS sequence"/>
</dbReference>
<comment type="caution">
    <text evidence="4">The sequence shown here is derived from an EMBL/GenBank/DDBJ whole genome shotgun (WGS) entry which is preliminary data.</text>
</comment>
<evidence type="ECO:0000256" key="1">
    <source>
        <dbReference type="SAM" id="MobiDB-lite"/>
    </source>
</evidence>
<reference evidence="4 5" key="1">
    <citation type="submission" date="2020-08" db="EMBL/GenBank/DDBJ databases">
        <title>Genomic Encyclopedia of Type Strains, Phase III (KMG-III): the genomes of soil and plant-associated and newly described type strains.</title>
        <authorList>
            <person name="Whitman W."/>
        </authorList>
    </citation>
    <scope>NUCLEOTIDE SEQUENCE [LARGE SCALE GENOMIC DNA]</scope>
    <source>
        <strain evidence="4 5">CECT 8712</strain>
    </source>
</reference>
<evidence type="ECO:0000313" key="5">
    <source>
        <dbReference type="Proteomes" id="UP000536604"/>
    </source>
</evidence>
<gene>
    <name evidence="4" type="ORF">FHS13_002594</name>
</gene>